<dbReference type="InterPro" id="IPR046538">
    <property type="entry name" value="DUF6603"/>
</dbReference>
<sequence>MPSLWDDLPASLRDGDLLEGLRGPLEAVDTTGLTPREVTEDGATWRVREVVLDLAGASGGLIDAATGRIGGDGGATPVELLGTDVTLSLAERLTGPGGSADGAWRLDLDVPGVSIHLPFLTGARLGTQGVLEPDPAREQVRLLLPRLVTRLHQEPGAGVGFSFVSATTGGDPVDDVYELLEMSPPHALIGPGSGVGFAFRTAVLDLSGDSGPEGVPAGARAMPAAWQGVYLPEVRLYVATPGMDDLAVSAGVRNLWIGLGAHAGVTGTFGAEVINTGGDPEILGRYVTPSGAHISATPGGEDLVPDGSLFVADSNGGLAPIALTLRVDGAPVAGDRTTLAVPASGTVSIEVTAASPGGTTAATFTARRAPAAPGSAPGGAPAARVTTLTPEGGRIMLVRQSAATATLALASGASATWTWPGGGTGAPAATAEVPLAVGEEVEVTATLTAAAPPALDAYLRYDTPEPHENTAAWSSVATHIRTIPATSRRAAPTGETFAALAGRSLAAFPGAVRVDGYASYEGDDAQATYNLELSRRRAESVARVLEAAGYTVTHPVLAHGHTHARDGIPVVPGESAAPPGSGHWWRVRVSATAGSAPPLRARLQRPAPAPVIDRDPAPARSGKPDCFRRLGLEVELLRGEFIRCELWGEFDIQTAAEAALDAGGQPPLGGRGPNPLDGVCAFRVRLRVAGDGGAWEVTAQFRALEGDIDGLLERSRGGSVNATALDAAGGFFVIGPLAAAVAELSPAAGALVQLGGIALGISDVFQTQRITLHGAELQISDGIIAPDGSRADSDAGAVALLLDVEVAFSFDFEIVSVPPDKPVRVRYQALGVKVGWEDGEVAVPVPVFDPDRGYELEIQPDSVRAVEPLDEILRIFGVRVSRDNPTMLEVEAGIGVELGPLTVDTLRVRANLGTGEFELTKLGVSLDIPGAVRGSGSFSFTEAGFRATIDVTIVPIEIRAAATLVIETVDGVTGVLVGIEVEFPVPILLGGSGLGIFGLMAGVGINMGRVENPHADLPALDWVMKQLGTPRGSVMHPDGWAHEPGAYALAAGILLGTLEGGYVVHLKGILMIELPGPRLLLILKADVLSAPPALGSEQSATFLAVLDVDFGAGTITLGVVADYSIDRILAIHVPVTAFFSRSQPDAWRVDLGSYHDRIRVEVLDTITASGYLMVHGDGIGADDVPADVLPGTTGLAIATGFHFSAVLMGSKPARLYVEVAAGFDAILGFDPFYLAGKIYIRGELMLFIASLGVSATLTIVVGKRIETDPGGTPREVDHPYIHGEVCGKISFFFFSVQACVSLTIGSEPEPDLVPPDLVADVALMGRGDVLLEGAGAGRSIEGILGRAATDGSAGPSVPLDAVVVISFTSAPEASGAAVLGGGAEGTTGVAGTSAWHRIGERWWAYLLKSVELIGDLGDGETPCVWWNDAVPTQTKAPPTLGLLTWRPEPYSSAITYGETLSGSVRRRWGHLCSPAAPAAPQLWTFDAQALGPSLSGWRLRGIVWPDEPGTVPRSAPAGRDLRVLEPWRTGREELDAPWDVQPGRVIGDLVPCEVTAREWQGPPAGTVQGSTTFTTAQASAHLAAGGRLHDLAALHQESQVDPRALGASVCPGRILQAPRHEGTDASPAATPAQAEIARKGRGELGWRPDPLVDAVELLAEEELISARILLLLPMERAPYVLQWRDEAGGVLEEHLVSDADRVSAARPIPDTWTDPGGPWRAPVGRSLRVASGLRSGNKLLAAYLVELEAHGAMRVVMGWAERHDQVPREAYLVAVEATTMAEARRAAWDTEVITRDREAFITGVERDPSGHALLVPGEAYTVRVTWWHDQAEGAERPTSPPEFTADTERTQEFRFTADPSDPVDPTDPEQLEHSCPRDLTPWLLDAEPGMGESGRFTHESVQIALSHTAVPELFAAYGRRLRVRVRSASGAHPLPPGGSAPGEALPIPLHGEDDPQSVRTVTVSSLHLGAWERAARDAASDLPCVPADVTRDLETLTIGYVLEPLTDYLLDIETVPEGGGGDVHRVFRANFTTSRFTGPDHLAQWVTGASREHRLVRVPAAVQALPTRPAGGAWDAAVQAAGLPVPQIPAAPRLQVWWSADAVPQPLAVVLDSSESLHRERLTPTLMQPPVDAADLSATWWGTQLRPWLHVEPGAETSAALVQDIVVAPGGNRIMVRLLPGGRGKRLHLELVRAGNPVAGTAATRHRIADLTLTAAPWEVED</sequence>
<gene>
    <name evidence="3" type="ORF">ATL40_1372</name>
</gene>
<proteinExistence type="predicted"/>
<evidence type="ECO:0000259" key="2">
    <source>
        <dbReference type="Pfam" id="PF20248"/>
    </source>
</evidence>
<dbReference type="EMBL" id="PDJD01000001">
    <property type="protein sequence ID" value="PFG19801.1"/>
    <property type="molecule type" value="Genomic_DNA"/>
</dbReference>
<feature type="domain" description="DUF6603" evidence="2">
    <location>
        <begin position="875"/>
        <end position="1110"/>
    </location>
</feature>
<keyword evidence="4" id="KW-1185">Reference proteome</keyword>
<feature type="region of interest" description="Disordered" evidence="1">
    <location>
        <begin position="1929"/>
        <end position="1955"/>
    </location>
</feature>
<organism evidence="3 4">
    <name type="scientific">Serinibacter salmoneus</name>
    <dbReference type="NCBI Taxonomy" id="556530"/>
    <lineage>
        <taxon>Bacteria</taxon>
        <taxon>Bacillati</taxon>
        <taxon>Actinomycetota</taxon>
        <taxon>Actinomycetes</taxon>
        <taxon>Micrococcales</taxon>
        <taxon>Beutenbergiaceae</taxon>
        <taxon>Serinibacter</taxon>
    </lineage>
</organism>
<name>A0A2A9D084_9MICO</name>
<reference evidence="3 4" key="1">
    <citation type="submission" date="2017-10" db="EMBL/GenBank/DDBJ databases">
        <title>Sequencing the genomes of 1000 actinobacteria strains.</title>
        <authorList>
            <person name="Klenk H.-P."/>
        </authorList>
    </citation>
    <scope>NUCLEOTIDE SEQUENCE [LARGE SCALE GENOMIC DNA]</scope>
    <source>
        <strain evidence="3 4">DSM 21801</strain>
    </source>
</reference>
<accession>A0A2A9D084</accession>
<evidence type="ECO:0000256" key="1">
    <source>
        <dbReference type="SAM" id="MobiDB-lite"/>
    </source>
</evidence>
<evidence type="ECO:0000313" key="4">
    <source>
        <dbReference type="Proteomes" id="UP000224915"/>
    </source>
</evidence>
<dbReference type="Proteomes" id="UP000224915">
    <property type="component" value="Unassembled WGS sequence"/>
</dbReference>
<dbReference type="SUPFAM" id="SSF103088">
    <property type="entry name" value="OmpA-like"/>
    <property type="match status" value="1"/>
</dbReference>
<dbReference type="RefSeq" id="WP_098468867.1">
    <property type="nucleotide sequence ID" value="NZ_PDJD01000001.1"/>
</dbReference>
<evidence type="ECO:0000313" key="3">
    <source>
        <dbReference type="EMBL" id="PFG19801.1"/>
    </source>
</evidence>
<dbReference type="InterPro" id="IPR036737">
    <property type="entry name" value="OmpA-like_sf"/>
</dbReference>
<dbReference type="Gene3D" id="3.30.1330.60">
    <property type="entry name" value="OmpA-like domain"/>
    <property type="match status" value="1"/>
</dbReference>
<protein>
    <submittedName>
        <fullName evidence="3">Outer membrane protein OmpA-like peptidoglycan-associated protein</fullName>
    </submittedName>
</protein>
<dbReference type="OrthoDB" id="7051116at2"/>
<dbReference type="Pfam" id="PF20248">
    <property type="entry name" value="DUF6603"/>
    <property type="match status" value="1"/>
</dbReference>
<comment type="caution">
    <text evidence="3">The sequence shown here is derived from an EMBL/GenBank/DDBJ whole genome shotgun (WGS) entry which is preliminary data.</text>
</comment>